<organism evidence="1 2">
    <name type="scientific">Hymenobacter volaticus</name>
    <dbReference type="NCBI Taxonomy" id="2932254"/>
    <lineage>
        <taxon>Bacteria</taxon>
        <taxon>Pseudomonadati</taxon>
        <taxon>Bacteroidota</taxon>
        <taxon>Cytophagia</taxon>
        <taxon>Cytophagales</taxon>
        <taxon>Hymenobacteraceae</taxon>
        <taxon>Hymenobacter</taxon>
    </lineage>
</organism>
<evidence type="ECO:0000313" key="1">
    <source>
        <dbReference type="EMBL" id="UOQ69943.1"/>
    </source>
</evidence>
<evidence type="ECO:0000313" key="2">
    <source>
        <dbReference type="Proteomes" id="UP000830401"/>
    </source>
</evidence>
<dbReference type="EMBL" id="CP095070">
    <property type="protein sequence ID" value="UOQ69943.1"/>
    <property type="molecule type" value="Genomic_DNA"/>
</dbReference>
<name>A0ABY4GG40_9BACT</name>
<protein>
    <submittedName>
        <fullName evidence="1">Uncharacterized protein</fullName>
    </submittedName>
</protein>
<gene>
    <name evidence="1" type="ORF">MUN86_30615</name>
</gene>
<geneLocation type="plasmid" evidence="1 2">
    <name>unnamed9</name>
</geneLocation>
<sequence>MQPLPQRHNAGGRSRVQLFQQALGLLPRAEQADVGGGGVQQGLQGGQVVGVVVAEQHVVGQRVGHGGFQFAHRHDAHRGGLGKAGGRSQVGPAIHHGNVPAQRSAEVHQRLRVVAGPVHYQAQGGHQHFQQRPHRASRGV</sequence>
<dbReference type="Proteomes" id="UP000830401">
    <property type="component" value="Plasmid unnamed9"/>
</dbReference>
<keyword evidence="1" id="KW-0614">Plasmid</keyword>
<proteinExistence type="predicted"/>
<reference evidence="1" key="1">
    <citation type="submission" date="2022-04" db="EMBL/GenBank/DDBJ databases">
        <title>Hymenobacter sp. isolated from the air.</title>
        <authorList>
            <person name="Won M."/>
            <person name="Lee C.-M."/>
            <person name="Woen H.-Y."/>
            <person name="Kwon S.-W."/>
        </authorList>
    </citation>
    <scope>NUCLEOTIDE SEQUENCE</scope>
    <source>
        <strain evidence="1">5420S-77</strain>
        <plasmid evidence="1">unnamed9</plasmid>
    </source>
</reference>
<keyword evidence="2" id="KW-1185">Reference proteome</keyword>
<accession>A0ABY4GG40</accession>